<evidence type="ECO:0008006" key="8">
    <source>
        <dbReference type="Google" id="ProtNLM"/>
    </source>
</evidence>
<sequence>MSLPKSKSIEAEMQTVIGQLDDDSHGTSKKSLLEKAKYFISNMTVEPVLLFYILPSMMVTIAIQNLNLEKACRVNLAISQEHCDALTIRNVTAYSDYARDEQEVQILATNMTIVKNTVQSILPGVILMFLGAWSDKFQKRKPCMLMPIMGDMSMVLGLLICTYFFYELPIEINSIFEAFCPAITGTWFAMFTGVYSYISDVSTEEERTIRIGAINTLANVGMCLGTALSGILYKMFGFYGVYIIALCMYSIALTYGYFSISDPKPCGDSETKSQGFFKDFFQTDHIIDTFKTAIKSGSKRRRKQRVCGIMFLFMVIVGPLYGELNVVYFLVRLKFGWDSVEYSFFSTVQFVTNTLGTVFSLAFFSKFLKLDDSILGIISCSSKILASGVYAYATTPLYFYLGAVIEFLNGTSFIAMRAMITKLVLPEELGKINSLFGIGEAIVPLIYGPLYSRIYSSTIDSLPGCFYLVGGGLTIPALFIFFWLYLEHKKDLEN</sequence>
<evidence type="ECO:0000313" key="6">
    <source>
        <dbReference type="EMBL" id="KAF7270826.1"/>
    </source>
</evidence>
<feature type="transmembrane region" description="Helical" evidence="5">
    <location>
        <begin position="172"/>
        <end position="198"/>
    </location>
</feature>
<dbReference type="Pfam" id="PF07690">
    <property type="entry name" value="MFS_1"/>
    <property type="match status" value="1"/>
</dbReference>
<gene>
    <name evidence="6" type="ORF">GWI33_016233</name>
</gene>
<reference evidence="6" key="1">
    <citation type="submission" date="2020-08" db="EMBL/GenBank/DDBJ databases">
        <title>Genome sequencing and assembly of the red palm weevil Rhynchophorus ferrugineus.</title>
        <authorList>
            <person name="Dias G.B."/>
            <person name="Bergman C.M."/>
            <person name="Manee M."/>
        </authorList>
    </citation>
    <scope>NUCLEOTIDE SEQUENCE</scope>
    <source>
        <strain evidence="6">AA-2017</strain>
        <tissue evidence="6">Whole larva</tissue>
    </source>
</reference>
<comment type="caution">
    <text evidence="6">The sequence shown here is derived from an EMBL/GenBank/DDBJ whole genome shotgun (WGS) entry which is preliminary data.</text>
</comment>
<dbReference type="GO" id="GO:0016020">
    <property type="term" value="C:membrane"/>
    <property type="evidence" value="ECO:0007669"/>
    <property type="project" value="UniProtKB-SubCell"/>
</dbReference>
<protein>
    <recommendedName>
        <fullName evidence="8">Proton-coupled folate transporter-like protein</fullName>
    </recommendedName>
</protein>
<dbReference type="InterPro" id="IPR036259">
    <property type="entry name" value="MFS_trans_sf"/>
</dbReference>
<dbReference type="EMBL" id="JAACXV010014055">
    <property type="protein sequence ID" value="KAF7270826.1"/>
    <property type="molecule type" value="Genomic_DNA"/>
</dbReference>
<evidence type="ECO:0000256" key="2">
    <source>
        <dbReference type="ARBA" id="ARBA00022692"/>
    </source>
</evidence>
<dbReference type="PANTHER" id="PTHR23507:SF1">
    <property type="entry name" value="FI18259P1-RELATED"/>
    <property type="match status" value="1"/>
</dbReference>
<evidence type="ECO:0000256" key="4">
    <source>
        <dbReference type="ARBA" id="ARBA00023136"/>
    </source>
</evidence>
<feature type="transmembrane region" description="Helical" evidence="5">
    <location>
        <begin position="305"/>
        <end position="322"/>
    </location>
</feature>
<proteinExistence type="predicted"/>
<evidence type="ECO:0000313" key="7">
    <source>
        <dbReference type="Proteomes" id="UP000625711"/>
    </source>
</evidence>
<dbReference type="Gene3D" id="1.20.1250.20">
    <property type="entry name" value="MFS general substrate transporter like domains"/>
    <property type="match status" value="1"/>
</dbReference>
<dbReference type="AlphaFoldDB" id="A0A834M7B0"/>
<keyword evidence="2 5" id="KW-0812">Transmembrane</keyword>
<keyword evidence="7" id="KW-1185">Reference proteome</keyword>
<feature type="transmembrane region" description="Helical" evidence="5">
    <location>
        <begin position="210"/>
        <end position="233"/>
    </location>
</feature>
<feature type="transmembrane region" description="Helical" evidence="5">
    <location>
        <begin position="342"/>
        <end position="362"/>
    </location>
</feature>
<evidence type="ECO:0000256" key="5">
    <source>
        <dbReference type="SAM" id="Phobius"/>
    </source>
</evidence>
<keyword evidence="4 5" id="KW-0472">Membrane</keyword>
<evidence type="ECO:0000256" key="3">
    <source>
        <dbReference type="ARBA" id="ARBA00022989"/>
    </source>
</evidence>
<evidence type="ECO:0000256" key="1">
    <source>
        <dbReference type="ARBA" id="ARBA00004141"/>
    </source>
</evidence>
<feature type="transmembrane region" description="Helical" evidence="5">
    <location>
        <begin position="432"/>
        <end position="454"/>
    </location>
</feature>
<feature type="transmembrane region" description="Helical" evidence="5">
    <location>
        <begin position="466"/>
        <end position="486"/>
    </location>
</feature>
<comment type="subcellular location">
    <subcellularLocation>
        <location evidence="1">Membrane</location>
        <topology evidence="1">Multi-pass membrane protein</topology>
    </subcellularLocation>
</comment>
<dbReference type="SUPFAM" id="SSF103473">
    <property type="entry name" value="MFS general substrate transporter"/>
    <property type="match status" value="1"/>
</dbReference>
<organism evidence="6 7">
    <name type="scientific">Rhynchophorus ferrugineus</name>
    <name type="common">Red palm weevil</name>
    <name type="synonym">Curculio ferrugineus</name>
    <dbReference type="NCBI Taxonomy" id="354439"/>
    <lineage>
        <taxon>Eukaryota</taxon>
        <taxon>Metazoa</taxon>
        <taxon>Ecdysozoa</taxon>
        <taxon>Arthropoda</taxon>
        <taxon>Hexapoda</taxon>
        <taxon>Insecta</taxon>
        <taxon>Pterygota</taxon>
        <taxon>Neoptera</taxon>
        <taxon>Endopterygota</taxon>
        <taxon>Coleoptera</taxon>
        <taxon>Polyphaga</taxon>
        <taxon>Cucujiformia</taxon>
        <taxon>Curculionidae</taxon>
        <taxon>Dryophthorinae</taxon>
        <taxon>Rhynchophorus</taxon>
    </lineage>
</organism>
<dbReference type="Proteomes" id="UP000625711">
    <property type="component" value="Unassembled WGS sequence"/>
</dbReference>
<feature type="transmembrane region" description="Helical" evidence="5">
    <location>
        <begin position="399"/>
        <end position="420"/>
    </location>
</feature>
<name>A0A834M7B0_RHYFE</name>
<dbReference type="InterPro" id="IPR011701">
    <property type="entry name" value="MFS"/>
</dbReference>
<dbReference type="PANTHER" id="PTHR23507">
    <property type="entry name" value="ZGC:174356"/>
    <property type="match status" value="1"/>
</dbReference>
<accession>A0A834M7B0</accession>
<feature type="transmembrane region" description="Helical" evidence="5">
    <location>
        <begin position="239"/>
        <end position="258"/>
    </location>
</feature>
<dbReference type="GO" id="GO:0022857">
    <property type="term" value="F:transmembrane transporter activity"/>
    <property type="evidence" value="ECO:0007669"/>
    <property type="project" value="InterPro"/>
</dbReference>
<keyword evidence="3 5" id="KW-1133">Transmembrane helix</keyword>
<dbReference type="OrthoDB" id="3026777at2759"/>
<feature type="transmembrane region" description="Helical" evidence="5">
    <location>
        <begin position="145"/>
        <end position="166"/>
    </location>
</feature>
<feature type="transmembrane region" description="Helical" evidence="5">
    <location>
        <begin position="38"/>
        <end position="63"/>
    </location>
</feature>